<dbReference type="HOGENOM" id="CLU_514079_0_0_1"/>
<evidence type="ECO:0000256" key="1">
    <source>
        <dbReference type="SAM" id="MobiDB-lite"/>
    </source>
</evidence>
<feature type="compositionally biased region" description="Pro residues" evidence="1">
    <location>
        <begin position="174"/>
        <end position="191"/>
    </location>
</feature>
<sequence length="496" mass="54569">MPKSATQFIIDASTGKAIFLKTFDAFCKDDPETALQSIVDHSGYDLSPNSLETAFTQVLSDKTHAISSFGGKYIFTEPPDLKDKAMIVNPTVGIIVMLGEKATPQLVGTAQFKWTLKKRKETYTMSFDPGYKIDELPKDHSCEGTRGPAKEQVKAYQKVPPLPAPSSPTSSPESTPPSSPPSSPKLGPLPDPQDTGGVNTAVVIGSLVGVGGGLALAAGVYCNQKRLAKFGRHVSNLIQRREICRDIMLEEMRSPRVNVDCRPLQPLVDGELSRTLQDFLNEAHTEAEDLTPEQEESIFEDAMTRAGDVYDKGIDDQYQGAAKIKYEGATEVADMPYETTVVPAVEVEAQEASEKLKANFEPYVRAKLGVCKEKSISLKATKDGITLRKAAHTAQQQVETAERQIGEKEKARGEVEKELRDKTISDERRKELEERDATLISEIGQLEAEKKEAEQRRDTATEDAGDEDTKKETADRKAKEHQDEADKHADDVFGPR</sequence>
<feature type="compositionally biased region" description="Basic and acidic residues" evidence="1">
    <location>
        <begin position="400"/>
        <end position="437"/>
    </location>
</feature>
<feature type="region of interest" description="Disordered" evidence="1">
    <location>
        <begin position="399"/>
        <end position="496"/>
    </location>
</feature>
<accession>A0A093W1D0</accession>
<feature type="compositionally biased region" description="Basic and acidic residues" evidence="1">
    <location>
        <begin position="467"/>
        <end position="496"/>
    </location>
</feature>
<feature type="compositionally biased region" description="Basic and acidic residues" evidence="1">
    <location>
        <begin position="447"/>
        <end position="460"/>
    </location>
</feature>
<proteinExistence type="predicted"/>
<name>A0A093W1D0_TALMA</name>
<gene>
    <name evidence="2" type="ORF">GQ26_0021180</name>
</gene>
<reference evidence="2" key="1">
    <citation type="journal article" date="2014" name="PLoS Genet.">
        <title>Signature Gene Expression Reveals Novel Clues to the Molecular Mechanisms of Dimorphic Transition in Penicillium marneffei.</title>
        <authorList>
            <person name="Yang E."/>
            <person name="Wang G."/>
            <person name="Cai J."/>
            <person name="Woo P.C."/>
            <person name="Lau S.K."/>
            <person name="Yuen K.-Y."/>
            <person name="Chow W.-N."/>
            <person name="Lin X."/>
        </authorList>
    </citation>
    <scope>NUCLEOTIDE SEQUENCE [LARGE SCALE GENOMIC DNA]</scope>
    <source>
        <strain evidence="2">PM1</strain>
    </source>
</reference>
<feature type="region of interest" description="Disordered" evidence="1">
    <location>
        <begin position="136"/>
        <end position="197"/>
    </location>
</feature>
<comment type="caution">
    <text evidence="2">The sequence shown here is derived from an EMBL/GenBank/DDBJ whole genome shotgun (WGS) entry which is preliminary data.</text>
</comment>
<dbReference type="eggNOG" id="ENOG502T5Z2">
    <property type="taxonomic scope" value="Eukaryota"/>
</dbReference>
<dbReference type="AlphaFoldDB" id="A0A093W1D0"/>
<dbReference type="EMBL" id="JPOX01000002">
    <property type="protein sequence ID" value="KFX52691.1"/>
    <property type="molecule type" value="Genomic_DNA"/>
</dbReference>
<organism evidence="2">
    <name type="scientific">Talaromyces marneffei PM1</name>
    <dbReference type="NCBI Taxonomy" id="1077442"/>
    <lineage>
        <taxon>Eukaryota</taxon>
        <taxon>Fungi</taxon>
        <taxon>Dikarya</taxon>
        <taxon>Ascomycota</taxon>
        <taxon>Pezizomycotina</taxon>
        <taxon>Eurotiomycetes</taxon>
        <taxon>Eurotiomycetidae</taxon>
        <taxon>Eurotiales</taxon>
        <taxon>Trichocomaceae</taxon>
        <taxon>Talaromyces</taxon>
        <taxon>Talaromyces sect. Talaromyces</taxon>
    </lineage>
</organism>
<evidence type="ECO:0000313" key="2">
    <source>
        <dbReference type="EMBL" id="KFX52691.1"/>
    </source>
</evidence>
<protein>
    <submittedName>
        <fullName evidence="2">Dynein heavy chain, cytoplasmic</fullName>
    </submittedName>
</protein>
<feature type="compositionally biased region" description="Basic and acidic residues" evidence="1">
    <location>
        <begin position="136"/>
        <end position="153"/>
    </location>
</feature>